<keyword evidence="2" id="KW-0732">Signal</keyword>
<evidence type="ECO:0000313" key="3">
    <source>
        <dbReference type="EMBL" id="RKV30887.1"/>
    </source>
</evidence>
<feature type="signal peptide" evidence="2">
    <location>
        <begin position="1"/>
        <end position="29"/>
    </location>
</feature>
<dbReference type="AlphaFoldDB" id="A0A496H732"/>
<reference evidence="3 4" key="1">
    <citation type="submission" date="2018-04" db="EMBL/GenBank/DDBJ databases">
        <title>Complete genome sequences of Helicobacter pylori.</title>
        <authorList>
            <person name="Palau M."/>
            <person name="Minana-Galbis D."/>
        </authorList>
    </citation>
    <scope>NUCLEOTIDE SEQUENCE [LARGE SCALE GENOMIC DNA]</scope>
    <source>
        <strain evidence="3 4">B712A</strain>
    </source>
</reference>
<evidence type="ECO:0000256" key="1">
    <source>
        <dbReference type="SAM" id="MobiDB-lite"/>
    </source>
</evidence>
<organism evidence="3 4">
    <name type="scientific">Helicobacter pylori</name>
    <name type="common">Campylobacter pylori</name>
    <dbReference type="NCBI Taxonomy" id="210"/>
    <lineage>
        <taxon>Bacteria</taxon>
        <taxon>Pseudomonadati</taxon>
        <taxon>Campylobacterota</taxon>
        <taxon>Epsilonproteobacteria</taxon>
        <taxon>Campylobacterales</taxon>
        <taxon>Helicobacteraceae</taxon>
        <taxon>Helicobacter</taxon>
    </lineage>
</organism>
<sequence length="117" mass="13310">MIKLNGLNKTLKTSLLAGVLLGATAPLMAKPLLSDEDLLKRVKLHNIKEDTLTSCNAKVNGSQYLNSGWNLSKEFPQEYREKIFECVEEEKHKQALNLINKEDTKDKEELAKKNQRN</sequence>
<protein>
    <submittedName>
        <fullName evidence="3">Uncharacterized protein</fullName>
    </submittedName>
</protein>
<proteinExistence type="predicted"/>
<evidence type="ECO:0000313" key="4">
    <source>
        <dbReference type="Proteomes" id="UP000267086"/>
    </source>
</evidence>
<dbReference type="Proteomes" id="UP000267086">
    <property type="component" value="Unassembled WGS sequence"/>
</dbReference>
<feature type="chain" id="PRO_5019711858" evidence="2">
    <location>
        <begin position="30"/>
        <end position="117"/>
    </location>
</feature>
<gene>
    <name evidence="3" type="ORF">DD751_03945</name>
</gene>
<feature type="region of interest" description="Disordered" evidence="1">
    <location>
        <begin position="98"/>
        <end position="117"/>
    </location>
</feature>
<comment type="caution">
    <text evidence="3">The sequence shown here is derived from an EMBL/GenBank/DDBJ whole genome shotgun (WGS) entry which is preliminary data.</text>
</comment>
<name>A0A496H732_HELPX</name>
<feature type="compositionally biased region" description="Basic and acidic residues" evidence="1">
    <location>
        <begin position="100"/>
        <end position="117"/>
    </location>
</feature>
<dbReference type="EMBL" id="QEGO01000010">
    <property type="protein sequence ID" value="RKV30887.1"/>
    <property type="molecule type" value="Genomic_DNA"/>
</dbReference>
<evidence type="ECO:0000256" key="2">
    <source>
        <dbReference type="SAM" id="SignalP"/>
    </source>
</evidence>
<accession>A0A496H732</accession>